<feature type="compositionally biased region" description="Low complexity" evidence="2">
    <location>
        <begin position="25"/>
        <end position="34"/>
    </location>
</feature>
<keyword evidence="3" id="KW-1133">Transmembrane helix</keyword>
<proteinExistence type="predicted"/>
<protein>
    <submittedName>
        <fullName evidence="4">Uncharacterized protein</fullName>
    </submittedName>
</protein>
<evidence type="ECO:0000313" key="5">
    <source>
        <dbReference type="Proteomes" id="UP000678393"/>
    </source>
</evidence>
<feature type="non-terminal residue" evidence="4">
    <location>
        <position position="1"/>
    </location>
</feature>
<sequence>MKYSIHNTARSLLQSARDGDSPLRTSSSTDTATSNDVDLSCGIGRLRTNIFGRRFTNLYVFAICFGLSNFFTSMLTSLERQFNIDNVRAGLFQTASRAGFISTVLFAGHFAKKANIPLVIGASGVLQGLVLTVPAIMQLTNPFKLQIFNLTDFGENAKYLCNTPVSGNNSSIATNTTTAEVGDTGVKQLQFLVVLAVQAFKGISDTFHNGFLPTLYMDDNLIDKTKMGVFLDDRFVAAWWLAFLVFGLGTAVFSLPVMLFPRKLISSRQKQEALDKAVVIFAGGAAKDEVVYPAGNGENDEAEPSG</sequence>
<dbReference type="GO" id="GO:0016323">
    <property type="term" value="C:basolateral plasma membrane"/>
    <property type="evidence" value="ECO:0007669"/>
    <property type="project" value="TreeGrafter"/>
</dbReference>
<evidence type="ECO:0000313" key="4">
    <source>
        <dbReference type="EMBL" id="CAG5119767.1"/>
    </source>
</evidence>
<dbReference type="Pfam" id="PF03137">
    <property type="entry name" value="OATP"/>
    <property type="match status" value="2"/>
</dbReference>
<dbReference type="AlphaFoldDB" id="A0A8S3YR87"/>
<dbReference type="GO" id="GO:0043252">
    <property type="term" value="P:sodium-independent organic anion transport"/>
    <property type="evidence" value="ECO:0007669"/>
    <property type="project" value="TreeGrafter"/>
</dbReference>
<dbReference type="Proteomes" id="UP000678393">
    <property type="component" value="Unassembled WGS sequence"/>
</dbReference>
<feature type="transmembrane region" description="Helical" evidence="3">
    <location>
        <begin position="118"/>
        <end position="137"/>
    </location>
</feature>
<comment type="caution">
    <text evidence="4">The sequence shown here is derived from an EMBL/GenBank/DDBJ whole genome shotgun (WGS) entry which is preliminary data.</text>
</comment>
<dbReference type="PANTHER" id="PTHR11388">
    <property type="entry name" value="ORGANIC ANION TRANSPORTER"/>
    <property type="match status" value="1"/>
</dbReference>
<feature type="region of interest" description="Disordered" evidence="2">
    <location>
        <begin position="13"/>
        <end position="35"/>
    </location>
</feature>
<dbReference type="GO" id="GO:0015347">
    <property type="term" value="F:sodium-independent organic anion transmembrane transporter activity"/>
    <property type="evidence" value="ECO:0007669"/>
    <property type="project" value="TreeGrafter"/>
</dbReference>
<accession>A0A8S3YR87</accession>
<evidence type="ECO:0000256" key="1">
    <source>
        <dbReference type="ARBA" id="ARBA00023157"/>
    </source>
</evidence>
<dbReference type="EMBL" id="CAJHNH020000775">
    <property type="protein sequence ID" value="CAG5119767.1"/>
    <property type="molecule type" value="Genomic_DNA"/>
</dbReference>
<keyword evidence="5" id="KW-1185">Reference proteome</keyword>
<dbReference type="SUPFAM" id="SSF103473">
    <property type="entry name" value="MFS general substrate transporter"/>
    <property type="match status" value="1"/>
</dbReference>
<reference evidence="4" key="1">
    <citation type="submission" date="2021-04" db="EMBL/GenBank/DDBJ databases">
        <authorList>
            <consortium name="Molecular Ecology Group"/>
        </authorList>
    </citation>
    <scope>NUCLEOTIDE SEQUENCE</scope>
</reference>
<keyword evidence="3" id="KW-0812">Transmembrane</keyword>
<dbReference type="OrthoDB" id="6129586at2759"/>
<feature type="transmembrane region" description="Helical" evidence="3">
    <location>
        <begin position="55"/>
        <end position="78"/>
    </location>
</feature>
<dbReference type="InterPro" id="IPR036259">
    <property type="entry name" value="MFS_trans_sf"/>
</dbReference>
<keyword evidence="1" id="KW-1015">Disulfide bond</keyword>
<dbReference type="PANTHER" id="PTHR11388:SF100">
    <property type="entry name" value="SOLUTE CARRIER ORGANIC ANION TRANSPORTER FAMILY MEMBER 4A1"/>
    <property type="match status" value="1"/>
</dbReference>
<gene>
    <name evidence="4" type="ORF">CUNI_LOCUS5325</name>
</gene>
<evidence type="ECO:0000256" key="2">
    <source>
        <dbReference type="SAM" id="MobiDB-lite"/>
    </source>
</evidence>
<keyword evidence="3" id="KW-0472">Membrane</keyword>
<dbReference type="InterPro" id="IPR004156">
    <property type="entry name" value="OATP"/>
</dbReference>
<organism evidence="4 5">
    <name type="scientific">Candidula unifasciata</name>
    <dbReference type="NCBI Taxonomy" id="100452"/>
    <lineage>
        <taxon>Eukaryota</taxon>
        <taxon>Metazoa</taxon>
        <taxon>Spiralia</taxon>
        <taxon>Lophotrochozoa</taxon>
        <taxon>Mollusca</taxon>
        <taxon>Gastropoda</taxon>
        <taxon>Heterobranchia</taxon>
        <taxon>Euthyneura</taxon>
        <taxon>Panpulmonata</taxon>
        <taxon>Eupulmonata</taxon>
        <taxon>Stylommatophora</taxon>
        <taxon>Helicina</taxon>
        <taxon>Helicoidea</taxon>
        <taxon>Geomitridae</taxon>
        <taxon>Candidula</taxon>
    </lineage>
</organism>
<name>A0A8S3YR87_9EUPU</name>
<evidence type="ECO:0000256" key="3">
    <source>
        <dbReference type="SAM" id="Phobius"/>
    </source>
</evidence>
<feature type="transmembrane region" description="Helical" evidence="3">
    <location>
        <begin position="90"/>
        <end position="111"/>
    </location>
</feature>
<feature type="transmembrane region" description="Helical" evidence="3">
    <location>
        <begin position="237"/>
        <end position="260"/>
    </location>
</feature>